<proteinExistence type="predicted"/>
<keyword evidence="3" id="KW-1185">Reference proteome</keyword>
<dbReference type="InterPro" id="IPR041581">
    <property type="entry name" value="Glyoxalase_6"/>
</dbReference>
<dbReference type="RefSeq" id="WP_278159074.1">
    <property type="nucleotide sequence ID" value="NZ_CP121252.1"/>
</dbReference>
<dbReference type="Proteomes" id="UP001219037">
    <property type="component" value="Chromosome"/>
</dbReference>
<accession>A0ABY8HA41</accession>
<evidence type="ECO:0000313" key="2">
    <source>
        <dbReference type="EMBL" id="WFP17508.1"/>
    </source>
</evidence>
<sequence length="95" mass="10647">MHNAPRNTLIIMNAVKHVQMTFDCEAPGQVAGFGKAALQAEATRLEALGARRLRFWPADDENESCVVMQDIEGNEFCRERQKRLTVAPDGNTLQF</sequence>
<dbReference type="EMBL" id="CP121252">
    <property type="protein sequence ID" value="WFP17508.1"/>
    <property type="molecule type" value="Genomic_DNA"/>
</dbReference>
<evidence type="ECO:0000313" key="3">
    <source>
        <dbReference type="Proteomes" id="UP001219037"/>
    </source>
</evidence>
<dbReference type="InterPro" id="IPR029068">
    <property type="entry name" value="Glyas_Bleomycin-R_OHBP_Dase"/>
</dbReference>
<evidence type="ECO:0000259" key="1">
    <source>
        <dbReference type="Pfam" id="PF18029"/>
    </source>
</evidence>
<protein>
    <submittedName>
        <fullName evidence="2">VOC family protein</fullName>
    </submittedName>
</protein>
<feature type="domain" description="Glyoxalase-like" evidence="1">
    <location>
        <begin position="37"/>
        <end position="77"/>
    </location>
</feature>
<gene>
    <name evidence="2" type="ORF">P8192_05210</name>
</gene>
<dbReference type="Pfam" id="PF18029">
    <property type="entry name" value="Glyoxalase_6"/>
    <property type="match status" value="1"/>
</dbReference>
<name>A0ABY8HA41_9MICC</name>
<organism evidence="2 3">
    <name type="scientific">Citricoccus muralis</name>
    <dbReference type="NCBI Taxonomy" id="169134"/>
    <lineage>
        <taxon>Bacteria</taxon>
        <taxon>Bacillati</taxon>
        <taxon>Actinomycetota</taxon>
        <taxon>Actinomycetes</taxon>
        <taxon>Micrococcales</taxon>
        <taxon>Micrococcaceae</taxon>
        <taxon>Citricoccus</taxon>
    </lineage>
</organism>
<dbReference type="Gene3D" id="3.10.180.10">
    <property type="entry name" value="2,3-Dihydroxybiphenyl 1,2-Dioxygenase, domain 1"/>
    <property type="match status" value="1"/>
</dbReference>
<reference evidence="2 3" key="1">
    <citation type="submission" date="2023-04" db="EMBL/GenBank/DDBJ databases">
        <title>Funneling lignin-derived compounds into biodiesel using alkali-halophilic Citricoccus sp. P2.</title>
        <authorList>
            <person name="Luo C.-B."/>
        </authorList>
    </citation>
    <scope>NUCLEOTIDE SEQUENCE [LARGE SCALE GENOMIC DNA]</scope>
    <source>
        <strain evidence="2 3">P2</strain>
    </source>
</reference>